<dbReference type="PANTHER" id="PTHR46300:SF7">
    <property type="entry name" value="P450, PUTATIVE (EUROFUNG)-RELATED"/>
    <property type="match status" value="1"/>
</dbReference>
<evidence type="ECO:0000256" key="4">
    <source>
        <dbReference type="ARBA" id="ARBA00022617"/>
    </source>
</evidence>
<dbReference type="GO" id="GO:0020037">
    <property type="term" value="F:heme binding"/>
    <property type="evidence" value="ECO:0007669"/>
    <property type="project" value="InterPro"/>
</dbReference>
<dbReference type="InterPro" id="IPR002401">
    <property type="entry name" value="Cyt_P450_E_grp-I"/>
</dbReference>
<organism evidence="11 12">
    <name type="scientific">Mycena venus</name>
    <dbReference type="NCBI Taxonomy" id="2733690"/>
    <lineage>
        <taxon>Eukaryota</taxon>
        <taxon>Fungi</taxon>
        <taxon>Dikarya</taxon>
        <taxon>Basidiomycota</taxon>
        <taxon>Agaricomycotina</taxon>
        <taxon>Agaricomycetes</taxon>
        <taxon>Agaricomycetidae</taxon>
        <taxon>Agaricales</taxon>
        <taxon>Marasmiineae</taxon>
        <taxon>Mycenaceae</taxon>
        <taxon>Mycena</taxon>
    </lineage>
</organism>
<evidence type="ECO:0000256" key="7">
    <source>
        <dbReference type="ARBA" id="ARBA00023004"/>
    </source>
</evidence>
<proteinExistence type="inferred from homology"/>
<keyword evidence="6 10" id="KW-0560">Oxidoreductase</keyword>
<comment type="similarity">
    <text evidence="3 10">Belongs to the cytochrome P450 family.</text>
</comment>
<comment type="cofactor">
    <cofactor evidence="1 9">
        <name>heme</name>
        <dbReference type="ChEBI" id="CHEBI:30413"/>
    </cofactor>
</comment>
<dbReference type="SUPFAM" id="SSF48264">
    <property type="entry name" value="Cytochrome P450"/>
    <property type="match status" value="1"/>
</dbReference>
<dbReference type="GO" id="GO:0016705">
    <property type="term" value="F:oxidoreductase activity, acting on paired donors, with incorporation or reduction of molecular oxygen"/>
    <property type="evidence" value="ECO:0007669"/>
    <property type="project" value="InterPro"/>
</dbReference>
<evidence type="ECO:0000313" key="12">
    <source>
        <dbReference type="Proteomes" id="UP000620124"/>
    </source>
</evidence>
<comment type="caution">
    <text evidence="11">The sequence shown here is derived from an EMBL/GenBank/DDBJ whole genome shotgun (WGS) entry which is preliminary data.</text>
</comment>
<protein>
    <submittedName>
        <fullName evidence="11">Cytochrome P450</fullName>
    </submittedName>
</protein>
<evidence type="ECO:0000256" key="9">
    <source>
        <dbReference type="PIRSR" id="PIRSR602401-1"/>
    </source>
</evidence>
<evidence type="ECO:0000256" key="5">
    <source>
        <dbReference type="ARBA" id="ARBA00022723"/>
    </source>
</evidence>
<sequence length="480" mass="52765">MERSLRISLVGGLRFLSILRNMFTPTAVDGLFAAAALSLCYHLYARTVALPLPPGPKGWPLIGNVFDMPKSHAWKTFARWGEIYGGIMSITLMGQPFVIVNSPTIATELLDKRGTLYADRPTLEMANMSGWDRVLSSARYGTQTAGAMVLHLTYGYKIKEQENDPLVDLADKALGEFSEITRPGAFLVDVIPILKYIPSWFPGAGFKRLAKMYTKSCDDLAEVPLAYVKEQMANGQHTESYASNLLRDREISADRLYEIKWSAASFYGAGADTTVSVVTAYFLAAAKYPEVQAKAQAEIDAVVGQHRLPTFEDRDSLPYIDAICKELYRWLPIVPLAVPHRAMADDVYEGYLIPKGALVIANVWKFLHDPAVYADPFVFNPDRFLGPNPAPHPTDVGVFGFGRRVCPGTHLADISVWINVAKAVAGLTITHTVDAEGKKSELLADTTDGIITRPIPFMCTVAPRSTHILQLVLDATAEAP</sequence>
<dbReference type="PROSITE" id="PS00086">
    <property type="entry name" value="CYTOCHROME_P450"/>
    <property type="match status" value="1"/>
</dbReference>
<comment type="pathway">
    <text evidence="2">Secondary metabolite biosynthesis.</text>
</comment>
<dbReference type="AlphaFoldDB" id="A0A8H7CHK2"/>
<evidence type="ECO:0000256" key="3">
    <source>
        <dbReference type="ARBA" id="ARBA00010617"/>
    </source>
</evidence>
<feature type="binding site" description="axial binding residue" evidence="9">
    <location>
        <position position="406"/>
    </location>
    <ligand>
        <name>heme</name>
        <dbReference type="ChEBI" id="CHEBI:30413"/>
    </ligand>
    <ligandPart>
        <name>Fe</name>
        <dbReference type="ChEBI" id="CHEBI:18248"/>
    </ligandPart>
</feature>
<dbReference type="PANTHER" id="PTHR46300">
    <property type="entry name" value="P450, PUTATIVE (EUROFUNG)-RELATED-RELATED"/>
    <property type="match status" value="1"/>
</dbReference>
<dbReference type="EMBL" id="JACAZI010000024">
    <property type="protein sequence ID" value="KAF7335698.1"/>
    <property type="molecule type" value="Genomic_DNA"/>
</dbReference>
<dbReference type="InterPro" id="IPR036396">
    <property type="entry name" value="Cyt_P450_sf"/>
</dbReference>
<dbReference type="Pfam" id="PF00067">
    <property type="entry name" value="p450"/>
    <property type="match status" value="2"/>
</dbReference>
<name>A0A8H7CHK2_9AGAR</name>
<dbReference type="OrthoDB" id="2789670at2759"/>
<dbReference type="Gene3D" id="1.10.630.10">
    <property type="entry name" value="Cytochrome P450"/>
    <property type="match status" value="1"/>
</dbReference>
<dbReference type="PRINTS" id="PR00463">
    <property type="entry name" value="EP450I"/>
</dbReference>
<dbReference type="CDD" id="cd11065">
    <property type="entry name" value="CYP64-like"/>
    <property type="match status" value="1"/>
</dbReference>
<dbReference type="GO" id="GO:0004497">
    <property type="term" value="F:monooxygenase activity"/>
    <property type="evidence" value="ECO:0007669"/>
    <property type="project" value="UniProtKB-KW"/>
</dbReference>
<evidence type="ECO:0000256" key="2">
    <source>
        <dbReference type="ARBA" id="ARBA00005179"/>
    </source>
</evidence>
<gene>
    <name evidence="11" type="ORF">MVEN_02225300</name>
</gene>
<evidence type="ECO:0000256" key="1">
    <source>
        <dbReference type="ARBA" id="ARBA00001971"/>
    </source>
</evidence>
<evidence type="ECO:0000256" key="8">
    <source>
        <dbReference type="ARBA" id="ARBA00023033"/>
    </source>
</evidence>
<keyword evidence="8 10" id="KW-0503">Monooxygenase</keyword>
<dbReference type="Proteomes" id="UP000620124">
    <property type="component" value="Unassembled WGS sequence"/>
</dbReference>
<dbReference type="InterPro" id="IPR017972">
    <property type="entry name" value="Cyt_P450_CS"/>
</dbReference>
<reference evidence="11" key="1">
    <citation type="submission" date="2020-05" db="EMBL/GenBank/DDBJ databases">
        <title>Mycena genomes resolve the evolution of fungal bioluminescence.</title>
        <authorList>
            <person name="Tsai I.J."/>
        </authorList>
    </citation>
    <scope>NUCLEOTIDE SEQUENCE</scope>
    <source>
        <strain evidence="11">CCC161011</strain>
    </source>
</reference>
<evidence type="ECO:0000256" key="6">
    <source>
        <dbReference type="ARBA" id="ARBA00023002"/>
    </source>
</evidence>
<keyword evidence="5 9" id="KW-0479">Metal-binding</keyword>
<keyword evidence="12" id="KW-1185">Reference proteome</keyword>
<keyword evidence="7 9" id="KW-0408">Iron</keyword>
<evidence type="ECO:0000256" key="10">
    <source>
        <dbReference type="RuleBase" id="RU000461"/>
    </source>
</evidence>
<dbReference type="InterPro" id="IPR050364">
    <property type="entry name" value="Cytochrome_P450_fung"/>
</dbReference>
<dbReference type="GO" id="GO:0005506">
    <property type="term" value="F:iron ion binding"/>
    <property type="evidence" value="ECO:0007669"/>
    <property type="project" value="InterPro"/>
</dbReference>
<evidence type="ECO:0000313" key="11">
    <source>
        <dbReference type="EMBL" id="KAF7335698.1"/>
    </source>
</evidence>
<keyword evidence="4 9" id="KW-0349">Heme</keyword>
<dbReference type="InterPro" id="IPR001128">
    <property type="entry name" value="Cyt_P450"/>
</dbReference>
<accession>A0A8H7CHK2</accession>